<reference evidence="1 2" key="1">
    <citation type="journal article" date="2024" name="Ann. Entomol. Soc. Am.">
        <title>Genomic analyses of the southern and eastern yellowjacket wasps (Hymenoptera: Vespidae) reveal evolutionary signatures of social life.</title>
        <authorList>
            <person name="Catto M.A."/>
            <person name="Caine P.B."/>
            <person name="Orr S.E."/>
            <person name="Hunt B.G."/>
            <person name="Goodisman M.A.D."/>
        </authorList>
    </citation>
    <scope>NUCLEOTIDE SEQUENCE [LARGE SCALE GENOMIC DNA]</scope>
    <source>
        <strain evidence="1">233</strain>
        <tissue evidence="1">Head and thorax</tissue>
    </source>
</reference>
<dbReference type="EMBL" id="JAUDFV010000141">
    <property type="protein sequence ID" value="KAL2722668.1"/>
    <property type="molecule type" value="Genomic_DNA"/>
</dbReference>
<organism evidence="1 2">
    <name type="scientific">Vespula squamosa</name>
    <name type="common">Southern yellow jacket</name>
    <name type="synonym">Wasp</name>
    <dbReference type="NCBI Taxonomy" id="30214"/>
    <lineage>
        <taxon>Eukaryota</taxon>
        <taxon>Metazoa</taxon>
        <taxon>Ecdysozoa</taxon>
        <taxon>Arthropoda</taxon>
        <taxon>Hexapoda</taxon>
        <taxon>Insecta</taxon>
        <taxon>Pterygota</taxon>
        <taxon>Neoptera</taxon>
        <taxon>Endopterygota</taxon>
        <taxon>Hymenoptera</taxon>
        <taxon>Apocrita</taxon>
        <taxon>Aculeata</taxon>
        <taxon>Vespoidea</taxon>
        <taxon>Vespidae</taxon>
        <taxon>Vespinae</taxon>
        <taxon>Vespula</taxon>
    </lineage>
</organism>
<keyword evidence="2" id="KW-1185">Reference proteome</keyword>
<evidence type="ECO:0000313" key="1">
    <source>
        <dbReference type="EMBL" id="KAL2722668.1"/>
    </source>
</evidence>
<comment type="caution">
    <text evidence="1">The sequence shown here is derived from an EMBL/GenBank/DDBJ whole genome shotgun (WGS) entry which is preliminary data.</text>
</comment>
<dbReference type="Proteomes" id="UP001607302">
    <property type="component" value="Unassembled WGS sequence"/>
</dbReference>
<protein>
    <submittedName>
        <fullName evidence="1">Uncharacterized protein</fullName>
    </submittedName>
</protein>
<evidence type="ECO:0000313" key="2">
    <source>
        <dbReference type="Proteomes" id="UP001607302"/>
    </source>
</evidence>
<accession>A0ABD2APX7</accession>
<proteinExistence type="predicted"/>
<sequence>MKRKERLTKVNANNFVGLTLKISKGGRVNVEGCGRVQADFYHRRVSLVQTTELIRAIVRFINDALFVRGKKRVGLSHKASKREKIRNDAFPGEK</sequence>
<gene>
    <name evidence="1" type="ORF">V1478_009531</name>
</gene>
<name>A0ABD2APX7_VESSQ</name>
<dbReference type="AlphaFoldDB" id="A0ABD2APX7"/>